<dbReference type="PANTHER" id="PTHR10574">
    <property type="entry name" value="NETRIN/LAMININ-RELATED"/>
    <property type="match status" value="1"/>
</dbReference>
<dbReference type="Gene3D" id="2.10.25.10">
    <property type="entry name" value="Laminin"/>
    <property type="match status" value="9"/>
</dbReference>
<evidence type="ECO:0000256" key="10">
    <source>
        <dbReference type="ARBA" id="ARBA00023292"/>
    </source>
</evidence>
<dbReference type="InterPro" id="IPR050440">
    <property type="entry name" value="Laminin/Netrin_ECM"/>
</dbReference>
<feature type="domain" description="Laminin EGF-like" evidence="14">
    <location>
        <begin position="877"/>
        <end position="927"/>
    </location>
</feature>
<evidence type="ECO:0000256" key="5">
    <source>
        <dbReference type="ARBA" id="ARBA00022729"/>
    </source>
</evidence>
<dbReference type="RefSeq" id="XP_017263433.1">
    <property type="nucleotide sequence ID" value="XM_017407944.3"/>
</dbReference>
<evidence type="ECO:0000313" key="17">
    <source>
        <dbReference type="Ensembl" id="ENSKMAP00000012229.1"/>
    </source>
</evidence>
<evidence type="ECO:0000259" key="15">
    <source>
        <dbReference type="PROSITE" id="PS51115"/>
    </source>
</evidence>
<feature type="domain" description="Laminin EGF-like" evidence="14">
    <location>
        <begin position="332"/>
        <end position="387"/>
    </location>
</feature>
<feature type="domain" description="Laminin EGF-like" evidence="14">
    <location>
        <begin position="928"/>
        <end position="975"/>
    </location>
</feature>
<dbReference type="Pfam" id="PF00052">
    <property type="entry name" value="Laminin_B"/>
    <property type="match status" value="1"/>
</dbReference>
<evidence type="ECO:0000256" key="4">
    <source>
        <dbReference type="ARBA" id="ARBA00022530"/>
    </source>
</evidence>
<evidence type="ECO:0000313" key="18">
    <source>
        <dbReference type="Proteomes" id="UP000264800"/>
    </source>
</evidence>
<evidence type="ECO:0000259" key="16">
    <source>
        <dbReference type="PROSITE" id="PS51117"/>
    </source>
</evidence>
<dbReference type="PROSITE" id="PS00022">
    <property type="entry name" value="EGF_1"/>
    <property type="match status" value="1"/>
</dbReference>
<feature type="coiled-coil region" evidence="12">
    <location>
        <begin position="1242"/>
        <end position="1276"/>
    </location>
</feature>
<dbReference type="FunFam" id="2.60.120.260:FF:000018">
    <property type="entry name" value="Laminin subunit gamma 1"/>
    <property type="match status" value="1"/>
</dbReference>
<dbReference type="FunFam" id="2.10.25.10:FF:000188">
    <property type="entry name" value="Laminin subunit gamma 2"/>
    <property type="match status" value="1"/>
</dbReference>
<dbReference type="PANTHER" id="PTHR10574:SF240">
    <property type="entry name" value="LAMININ SUBUNIT GAMMA-3"/>
    <property type="match status" value="1"/>
</dbReference>
<dbReference type="FunFam" id="2.10.25.10:FF:000094">
    <property type="entry name" value="Laminin subunit alpha-2"/>
    <property type="match status" value="1"/>
</dbReference>
<evidence type="ECO:0000256" key="7">
    <source>
        <dbReference type="ARBA" id="ARBA00022869"/>
    </source>
</evidence>
<keyword evidence="9" id="KW-0325">Glycoprotein</keyword>
<feature type="domain" description="Laminin N-terminal" evidence="16">
    <location>
        <begin position="39"/>
        <end position="275"/>
    </location>
</feature>
<feature type="disulfide bond" evidence="11">
    <location>
        <begin position="455"/>
        <end position="464"/>
    </location>
</feature>
<dbReference type="CDD" id="cd00055">
    <property type="entry name" value="EGF_Lam"/>
    <property type="match status" value="9"/>
</dbReference>
<feature type="domain" description="Laminin EGF-like" evidence="14">
    <location>
        <begin position="821"/>
        <end position="876"/>
    </location>
</feature>
<keyword evidence="18" id="KW-1185">Reference proteome</keyword>
<feature type="signal peptide" evidence="13">
    <location>
        <begin position="1"/>
        <end position="28"/>
    </location>
</feature>
<dbReference type="Pfam" id="PF24973">
    <property type="entry name" value="EGF_LMN_ATRN"/>
    <property type="match status" value="1"/>
</dbReference>
<accession>A0A3Q3ALE0</accession>
<dbReference type="SMART" id="SM00136">
    <property type="entry name" value="LamNT"/>
    <property type="match status" value="1"/>
</dbReference>
<keyword evidence="5 13" id="KW-0732">Signal</keyword>
<keyword evidence="8 11" id="KW-1015">Disulfide bond</keyword>
<dbReference type="GO" id="GO:0005604">
    <property type="term" value="C:basement membrane"/>
    <property type="evidence" value="ECO:0007669"/>
    <property type="project" value="UniProtKB-SubCell"/>
</dbReference>
<dbReference type="Pfam" id="PF00055">
    <property type="entry name" value="Laminin_N"/>
    <property type="match status" value="1"/>
</dbReference>
<dbReference type="SMART" id="SM00281">
    <property type="entry name" value="LamB"/>
    <property type="match status" value="1"/>
</dbReference>
<dbReference type="PROSITE" id="PS50027">
    <property type="entry name" value="EGF_LAM_2"/>
    <property type="match status" value="7"/>
</dbReference>
<dbReference type="Pfam" id="PF00053">
    <property type="entry name" value="EGF_laminin"/>
    <property type="match status" value="10"/>
</dbReference>
<feature type="coiled-coil region" evidence="12">
    <location>
        <begin position="1028"/>
        <end position="1055"/>
    </location>
</feature>
<proteinExistence type="predicted"/>
<evidence type="ECO:0000256" key="6">
    <source>
        <dbReference type="ARBA" id="ARBA00022737"/>
    </source>
</evidence>
<feature type="disulfide bond" evidence="11">
    <location>
        <begin position="900"/>
        <end position="909"/>
    </location>
</feature>
<feature type="disulfide bond" evidence="11">
    <location>
        <begin position="360"/>
        <end position="369"/>
    </location>
</feature>
<feature type="domain" description="Laminin IV type A" evidence="15">
    <location>
        <begin position="511"/>
        <end position="683"/>
    </location>
</feature>
<feature type="disulfide bond" evidence="11">
    <location>
        <begin position="930"/>
        <end position="947"/>
    </location>
</feature>
<dbReference type="Proteomes" id="UP000264800">
    <property type="component" value="Unplaced"/>
</dbReference>
<feature type="chain" id="PRO_5018779576" evidence="13">
    <location>
        <begin position="29"/>
        <end position="1636"/>
    </location>
</feature>
<dbReference type="SMART" id="SM00180">
    <property type="entry name" value="EGF_Lam"/>
    <property type="match status" value="11"/>
</dbReference>
<feature type="domain" description="Laminin EGF-like" evidence="14">
    <location>
        <begin position="388"/>
        <end position="434"/>
    </location>
</feature>
<feature type="disulfide bond" evidence="11">
    <location>
        <begin position="408"/>
        <end position="417"/>
    </location>
</feature>
<dbReference type="PROSITE" id="PS01248">
    <property type="entry name" value="EGF_LAM_1"/>
    <property type="match status" value="4"/>
</dbReference>
<evidence type="ECO:0000256" key="1">
    <source>
        <dbReference type="ARBA" id="ARBA00002418"/>
    </source>
</evidence>
<dbReference type="STRING" id="37003.ENSKMAP00000012229"/>
<evidence type="ECO:0000256" key="8">
    <source>
        <dbReference type="ARBA" id="ARBA00023157"/>
    </source>
</evidence>
<keyword evidence="6" id="KW-0677">Repeat</keyword>
<protein>
    <submittedName>
        <fullName evidence="17">Laminin, gamma 3</fullName>
    </submittedName>
</protein>
<dbReference type="InterPro" id="IPR000034">
    <property type="entry name" value="Laminin_IV"/>
</dbReference>
<evidence type="ECO:0000256" key="12">
    <source>
        <dbReference type="SAM" id="Coils"/>
    </source>
</evidence>
<dbReference type="GO" id="GO:0009887">
    <property type="term" value="P:animal organ morphogenesis"/>
    <property type="evidence" value="ECO:0007669"/>
    <property type="project" value="TreeGrafter"/>
</dbReference>
<keyword evidence="12" id="KW-0175">Coiled coil</keyword>
<dbReference type="InterPro" id="IPR002049">
    <property type="entry name" value="LE_dom"/>
</dbReference>
<keyword evidence="3" id="KW-0964">Secreted</keyword>
<dbReference type="PRINTS" id="PR00011">
    <property type="entry name" value="EGFLAMININ"/>
</dbReference>
<dbReference type="InterPro" id="IPR000742">
    <property type="entry name" value="EGF"/>
</dbReference>
<keyword evidence="10 11" id="KW-0424">Laminin EGF-like domain</keyword>
<keyword evidence="7" id="KW-0084">Basement membrane</keyword>
<dbReference type="GeneTree" id="ENSGT00940000166104"/>
<evidence type="ECO:0000259" key="14">
    <source>
        <dbReference type="PROSITE" id="PS50027"/>
    </source>
</evidence>
<dbReference type="SMART" id="SM00181">
    <property type="entry name" value="EGF"/>
    <property type="match status" value="6"/>
</dbReference>
<dbReference type="GeneID" id="108231090"/>
<feature type="domain" description="Laminin EGF-like" evidence="14">
    <location>
        <begin position="435"/>
        <end position="484"/>
    </location>
</feature>
<evidence type="ECO:0000256" key="9">
    <source>
        <dbReference type="ARBA" id="ARBA00023180"/>
    </source>
</evidence>
<feature type="disulfide bond" evidence="11">
    <location>
        <begin position="388"/>
        <end position="400"/>
    </location>
</feature>
<dbReference type="CTD" id="10319"/>
<dbReference type="GO" id="GO:0009888">
    <property type="term" value="P:tissue development"/>
    <property type="evidence" value="ECO:0007669"/>
    <property type="project" value="TreeGrafter"/>
</dbReference>
<keyword evidence="4" id="KW-0272">Extracellular matrix</keyword>
<feature type="disulfide bond" evidence="11">
    <location>
        <begin position="928"/>
        <end position="940"/>
    </location>
</feature>
<dbReference type="FunFam" id="2.10.25.10:FF:000074">
    <property type="entry name" value="Laminin subunit alpha"/>
    <property type="match status" value="1"/>
</dbReference>
<dbReference type="InterPro" id="IPR008211">
    <property type="entry name" value="Laminin_N"/>
</dbReference>
<evidence type="ECO:0000256" key="11">
    <source>
        <dbReference type="PROSITE-ProRule" id="PRU00460"/>
    </source>
</evidence>
<dbReference type="OrthoDB" id="430826at2759"/>
<dbReference type="FunFam" id="2.10.25.10:FF:000130">
    <property type="entry name" value="Laminin subunit beta 1"/>
    <property type="match status" value="1"/>
</dbReference>
<sequence length="1636" mass="180874">MDTFFAVSSPLLSIFFCLHLHLYCLVWAAMDSCYDEEGVPSRCMPKFENIAFNRTAVVSNVCGSPPEDYCMQTGSTRSCHYCNASDPELSHSASLLTDFHRNEEPTWWQSQSMYYGIQYPNSVNLTLHLGKAFEITYVRLKFYTSRPESFAIYRRTEEDGPWLPYQYYSGSCRKTYGKDAKGYIRPGVDERTALCTDEFSDISPLTGGNVAFSTLEGRPSAYNFDQSLALQEWVTATDLLISLDRLNTFGDEFFKDTKVLRSYFYAISDFSVGGRCKCNGHASACVEGEQSGLVCACQHHTVGIDCQRCHPFYQDRPWARATGDSANECLRCNCNGRSNECEFDMEQYRSTGSGGRCVSCRDNTDGPHCERCRENYYREDPEEPCQPCNCNVDGSESLQCDVEGRCACRVGVAGEKCDTCRAGFHSLGPGGCRPCDCDPGGSVDHCSPLDGHCFCKPNVEGQSCNRCKPGFFNLQSVNPGGCQPCFCFGHSLACYSSDLYTAVSITSDFIEDQDGWLGEFSGFVEYPLLWKEGEVYLLPLSEEDIGFYKAPDKFLGRRVNSYGQPLSITFTSETPELLPDHVTLLLQGSGLTLSADLSFQPGLEHDAGPTPRRSFTVRFHEYEKRFKPPLSAAEFQLLLSNVTALKISNSGGHNYTSQLAAVTLTSASVSSGPAGPPAPWVEACSCPQGFAGEFCERCAPGFTREDPSRGPFSTCVPCNCHHHGTCHPETGVCECSHFTTGMTCEHCLDGYYGNALIGTPDDCQPCPCPDRSSCAQIAQTGQVVCTNCPAGQTGIHCQMCDDGYYGDPLGTSGTARPCVRCNCNGNVDFNSVGTCDHATGRCLKCLGHTEGEHCQHCQRGYYGNALNQTASQKCKPCSCSTAGTSGHANECHPQTGNCHCLSHVTGRDCSHCEVGFFNLQPGLGCERCKCNPIGSLSSACHPVTGECLCHTGVEGRLCDSCRMGFFGFSMQGCRACNCHPMGSVSMQCRSNGTCQCRQGFVGSKCDKCELNYFYSRVTHQCEECPVCYGLVKKQAEKLRTRLEDLEKLLARFDCRGRFGEQHLLLKYHMARLYEHEHQREDTFPNALEDFLAFQEAREAFVKQFSLLEASTGTLFAQLHGVAVALNCSARAAEEEEEEAKDTRKGERGACQTLTETAAAISASGNQLKQATLDLDNIVIPFEAVSAPNKWNIMVNDSRALTKSHRETAAHIEAVASRAVRFSKQTFSLLMDLLQDNSTEEYIRNLTERISEMQQQKERLTAELNDTVAEHLALEEEDSSLKLALGNITSSLHQLGVRTSSEMDLLHFNQTHPLNYTTQWVENLLKQTEELDWEIESKENLHSNISKEMAPVIKTASENLEKVDGVKILRAHAQEAKVVTLSSVVRGKEVDTEANALHRKAEDMVTEWPHQQAQTRAALKKVRPLEEKVLAEVRKKIKQTEKMLEPAMEKSRLTHNTTVEAEQIAQDAAQESKAILTQAKHTRTASGHLSSHIDSALQELSEQELLAHKTNSQIPSEPELSLTSIKEDMEAAKLQLEAYSVTLSELINKIDGSVPLVRFNRILNETARRLNMLRASVESPTLGSKIQKLRSAAKEQQSHLSLIDQDIQEIREERDSLRDIASNLPQSCPQATGEGGA</sequence>
<comment type="function">
    <text evidence="1">Binding to cells via a high affinity receptor, laminin is thought to mediate the attachment, migration and organization of cells into tissues during embryonic development by interacting with other extracellular matrix components.</text>
</comment>
<dbReference type="PROSITE" id="PS51115">
    <property type="entry name" value="LAMININ_IVA"/>
    <property type="match status" value="1"/>
</dbReference>
<dbReference type="InterPro" id="IPR056863">
    <property type="entry name" value="LMN_ATRN_NET-like_EGF"/>
</dbReference>
<dbReference type="OMA" id="GAQKTCT"/>
<name>A0A3Q3ALE0_KRYMA</name>
<dbReference type="Gene3D" id="2.60.120.260">
    <property type="entry name" value="Galactose-binding domain-like"/>
    <property type="match status" value="1"/>
</dbReference>
<dbReference type="Ensembl" id="ENSKMAT00000012413.1">
    <property type="protein sequence ID" value="ENSKMAP00000012229.1"/>
    <property type="gene ID" value="ENSKMAG00000009192.1"/>
</dbReference>
<dbReference type="GO" id="GO:0008045">
    <property type="term" value="P:motor neuron axon guidance"/>
    <property type="evidence" value="ECO:0007669"/>
    <property type="project" value="Ensembl"/>
</dbReference>
<dbReference type="FunFam" id="2.10.25.10:FF:000090">
    <property type="entry name" value="laminin subunit alpha"/>
    <property type="match status" value="1"/>
</dbReference>
<feature type="disulfide bond" evidence="11">
    <location>
        <begin position="735"/>
        <end position="744"/>
    </location>
</feature>
<dbReference type="KEGG" id="kmr:108231090"/>
<reference evidence="17" key="1">
    <citation type="submission" date="2025-08" db="UniProtKB">
        <authorList>
            <consortium name="Ensembl"/>
        </authorList>
    </citation>
    <scope>IDENTIFICATION</scope>
</reference>
<dbReference type="PROSITE" id="PS51117">
    <property type="entry name" value="LAMININ_NTER"/>
    <property type="match status" value="1"/>
</dbReference>
<comment type="caution">
    <text evidence="11">Lacks conserved residue(s) required for the propagation of feature annotation.</text>
</comment>
<evidence type="ECO:0000256" key="2">
    <source>
        <dbReference type="ARBA" id="ARBA00004302"/>
    </source>
</evidence>
<dbReference type="FunFam" id="2.10.25.10:FF:000166">
    <property type="entry name" value="laminin subunit gamma-1"/>
    <property type="match status" value="1"/>
</dbReference>
<comment type="subcellular location">
    <subcellularLocation>
        <location evidence="2">Secreted</location>
        <location evidence="2">Extracellular space</location>
        <location evidence="2">Extracellular matrix</location>
        <location evidence="2">Basement membrane</location>
    </subcellularLocation>
</comment>
<reference evidence="17" key="2">
    <citation type="submission" date="2025-09" db="UniProtKB">
        <authorList>
            <consortium name="Ensembl"/>
        </authorList>
    </citation>
    <scope>IDENTIFICATION</scope>
</reference>
<dbReference type="FunFam" id="2.10.25.10:FF:000163">
    <property type="entry name" value="laminin subunit gamma-1"/>
    <property type="match status" value="1"/>
</dbReference>
<feature type="disulfide bond" evidence="11">
    <location>
        <begin position="949"/>
        <end position="958"/>
    </location>
</feature>
<feature type="domain" description="Laminin EGF-like" evidence="14">
    <location>
        <begin position="718"/>
        <end position="765"/>
    </location>
</feature>
<feature type="disulfide bond" evidence="11">
    <location>
        <begin position="845"/>
        <end position="854"/>
    </location>
</feature>
<evidence type="ECO:0000256" key="13">
    <source>
        <dbReference type="SAM" id="SignalP"/>
    </source>
</evidence>
<dbReference type="SUPFAM" id="SSF57196">
    <property type="entry name" value="EGF/Laminin"/>
    <property type="match status" value="9"/>
</dbReference>
<organism evidence="17 18">
    <name type="scientific">Kryptolebias marmoratus</name>
    <name type="common">Mangrove killifish</name>
    <name type="synonym">Rivulus marmoratus</name>
    <dbReference type="NCBI Taxonomy" id="37003"/>
    <lineage>
        <taxon>Eukaryota</taxon>
        <taxon>Metazoa</taxon>
        <taxon>Chordata</taxon>
        <taxon>Craniata</taxon>
        <taxon>Vertebrata</taxon>
        <taxon>Euteleostomi</taxon>
        <taxon>Actinopterygii</taxon>
        <taxon>Neopterygii</taxon>
        <taxon>Teleostei</taxon>
        <taxon>Neoteleostei</taxon>
        <taxon>Acanthomorphata</taxon>
        <taxon>Ovalentaria</taxon>
        <taxon>Atherinomorphae</taxon>
        <taxon>Cyprinodontiformes</taxon>
        <taxon>Rivulidae</taxon>
        <taxon>Kryptolebias</taxon>
    </lineage>
</organism>
<dbReference type="FunFam" id="2.10.25.10:FF:000105">
    <property type="entry name" value="laminin subunit gamma-1"/>
    <property type="match status" value="2"/>
</dbReference>
<evidence type="ECO:0000256" key="3">
    <source>
        <dbReference type="ARBA" id="ARBA00022525"/>
    </source>
</evidence>